<feature type="compositionally biased region" description="Polar residues" evidence="1">
    <location>
        <begin position="290"/>
        <end position="299"/>
    </location>
</feature>
<reference evidence="2 3" key="1">
    <citation type="submission" date="2018-05" db="EMBL/GenBank/DDBJ databases">
        <title>Draft genome sequence of Scytalidium lignicola DSM 105466, a ubiquitous saprotrophic fungus.</title>
        <authorList>
            <person name="Buettner E."/>
            <person name="Gebauer A.M."/>
            <person name="Hofrichter M."/>
            <person name="Liers C."/>
            <person name="Kellner H."/>
        </authorList>
    </citation>
    <scope>NUCLEOTIDE SEQUENCE [LARGE SCALE GENOMIC DNA]</scope>
    <source>
        <strain evidence="2 3">DSM 105466</strain>
    </source>
</reference>
<feature type="region of interest" description="Disordered" evidence="1">
    <location>
        <begin position="116"/>
        <end position="140"/>
    </location>
</feature>
<feature type="compositionally biased region" description="Basic residues" evidence="1">
    <location>
        <begin position="126"/>
        <end position="136"/>
    </location>
</feature>
<evidence type="ECO:0000256" key="1">
    <source>
        <dbReference type="SAM" id="MobiDB-lite"/>
    </source>
</evidence>
<feature type="compositionally biased region" description="Low complexity" evidence="1">
    <location>
        <begin position="346"/>
        <end position="378"/>
    </location>
</feature>
<dbReference type="AlphaFoldDB" id="A0A3E2GZT3"/>
<proteinExistence type="predicted"/>
<accession>A0A3E2GZT3</accession>
<comment type="caution">
    <text evidence="2">The sequence shown here is derived from an EMBL/GenBank/DDBJ whole genome shotgun (WGS) entry which is preliminary data.</text>
</comment>
<feature type="non-terminal residue" evidence="2">
    <location>
        <position position="450"/>
    </location>
</feature>
<evidence type="ECO:0000313" key="3">
    <source>
        <dbReference type="Proteomes" id="UP000258309"/>
    </source>
</evidence>
<dbReference type="EMBL" id="NCSJ02000248">
    <property type="protein sequence ID" value="RFU26670.1"/>
    <property type="molecule type" value="Genomic_DNA"/>
</dbReference>
<feature type="compositionally biased region" description="Polar residues" evidence="1">
    <location>
        <begin position="390"/>
        <end position="434"/>
    </location>
</feature>
<name>A0A3E2GZT3_SCYLI</name>
<dbReference type="Proteomes" id="UP000258309">
    <property type="component" value="Unassembled WGS sequence"/>
</dbReference>
<feature type="compositionally biased region" description="Basic and acidic residues" evidence="1">
    <location>
        <begin position="55"/>
        <end position="76"/>
    </location>
</feature>
<sequence>MSYNPFMYWAAGGPLLFRSRVIQYHRGHPDATPSSQSQSALKSRNANCLTSDSGCVHHDTRSDDNSVTDNKPKKSVHFEETKPFKSCLAANYKKEEPSKGWACDCVKSRIANPSEDREVNTGAKNTKVKRRNRRREKKGENHIEFNNCNRCRANSQSNQIIKATQQNRHYQSTDQSTPAGVLENTQKFSNNRNIWSTPVKPQIQQSFMSRIIQPSRAEVILREDVIECSTDPRPNAFFDSRSGILRVYHGSRYGNPYATLIPIPPSQVPVGAFPPNTAMFCGHAPVQAPAQPSSNVSKNQNKRVTKKKSDASEGQQNWTNNEWPTQTASDAPAVSDSWETQNNDGNQDSSTWNDTDNNTNQNGGADSGNNNNDDSWASIVEDDNNNNNDGTANSKDGDWNQSTFNQQSWADPSCAQSTQNNGYVGQGTLQSEVSAGSWGDGGTGPTPTGW</sequence>
<dbReference type="OrthoDB" id="3439935at2759"/>
<feature type="compositionally biased region" description="Polar residues" evidence="1">
    <location>
        <begin position="312"/>
        <end position="329"/>
    </location>
</feature>
<dbReference type="STRING" id="5539.A0A3E2GZT3"/>
<protein>
    <submittedName>
        <fullName evidence="2">Uncharacterized protein</fullName>
    </submittedName>
</protein>
<gene>
    <name evidence="2" type="ORF">B7463_g9661</name>
</gene>
<feature type="region of interest" description="Disordered" evidence="1">
    <location>
        <begin position="284"/>
        <end position="450"/>
    </location>
</feature>
<keyword evidence="3" id="KW-1185">Reference proteome</keyword>
<organism evidence="2 3">
    <name type="scientific">Scytalidium lignicola</name>
    <name type="common">Hyphomycete</name>
    <dbReference type="NCBI Taxonomy" id="5539"/>
    <lineage>
        <taxon>Eukaryota</taxon>
        <taxon>Fungi</taxon>
        <taxon>Dikarya</taxon>
        <taxon>Ascomycota</taxon>
        <taxon>Pezizomycotina</taxon>
        <taxon>Leotiomycetes</taxon>
        <taxon>Leotiomycetes incertae sedis</taxon>
        <taxon>Scytalidium</taxon>
    </lineage>
</organism>
<feature type="region of interest" description="Disordered" evidence="1">
    <location>
        <begin position="53"/>
        <end position="76"/>
    </location>
</feature>
<feature type="non-terminal residue" evidence="2">
    <location>
        <position position="1"/>
    </location>
</feature>
<evidence type="ECO:0000313" key="2">
    <source>
        <dbReference type="EMBL" id="RFU26670.1"/>
    </source>
</evidence>